<dbReference type="GO" id="GO:0016491">
    <property type="term" value="F:oxidoreductase activity"/>
    <property type="evidence" value="ECO:0007669"/>
    <property type="project" value="InterPro"/>
</dbReference>
<dbReference type="PANTHER" id="PTHR33563">
    <property type="match status" value="1"/>
</dbReference>
<protein>
    <submittedName>
        <fullName evidence="4">3-dehydroquinate synthase</fullName>
        <ecNumber evidence="4">4.2.3.4</ecNumber>
    </submittedName>
</protein>
<dbReference type="Pfam" id="PF26558">
    <property type="entry name" value="DHQS_2nd"/>
    <property type="match status" value="1"/>
</dbReference>
<dbReference type="PANTHER" id="PTHR33563:SF1">
    <property type="entry name" value="3-DEHYDROQUINATE SYNTHASE"/>
    <property type="match status" value="1"/>
</dbReference>
<reference evidence="4" key="2">
    <citation type="journal article" date="2014" name="ISME J.">
        <title>Microbial stratification in low pH oxic and suboxic macroscopic growths along an acid mine drainage.</title>
        <authorList>
            <person name="Mendez-Garcia C."/>
            <person name="Mesa V."/>
            <person name="Sprenger R.R."/>
            <person name="Richter M."/>
            <person name="Diez M.S."/>
            <person name="Solano J."/>
            <person name="Bargiela R."/>
            <person name="Golyshina O.V."/>
            <person name="Manteca A."/>
            <person name="Ramos J.L."/>
            <person name="Gallego J.R."/>
            <person name="Llorente I."/>
            <person name="Martins Dos Santos V.A."/>
            <person name="Jensen O.N."/>
            <person name="Pelaez A.I."/>
            <person name="Sanchez J."/>
            <person name="Ferrer M."/>
        </authorList>
    </citation>
    <scope>NUCLEOTIDE SEQUENCE</scope>
</reference>
<dbReference type="GO" id="GO:0009073">
    <property type="term" value="P:aromatic amino acid family biosynthetic process"/>
    <property type="evidence" value="ECO:0007669"/>
    <property type="project" value="UniProtKB-KW"/>
</dbReference>
<evidence type="ECO:0000313" key="4">
    <source>
        <dbReference type="EMBL" id="EQD79825.1"/>
    </source>
</evidence>
<organism evidence="4">
    <name type="scientific">mine drainage metagenome</name>
    <dbReference type="NCBI Taxonomy" id="410659"/>
    <lineage>
        <taxon>unclassified sequences</taxon>
        <taxon>metagenomes</taxon>
        <taxon>ecological metagenomes</taxon>
    </lineage>
</organism>
<sequence length="117" mass="12530">MNAGAAHSYVLRPDGTTRYLSELGPGDPVLVAGRSRPPRAVRIGRVKVERRPMVMAVADDRGTRRTVFLQEAESVRLAGPDGAIAATELAAGRPVLGVRLPAARHLGRAIDEAIEER</sequence>
<evidence type="ECO:0000256" key="1">
    <source>
        <dbReference type="ARBA" id="ARBA00022605"/>
    </source>
</evidence>
<dbReference type="AlphaFoldDB" id="T1DCL2"/>
<keyword evidence="2" id="KW-0057">Aromatic amino acid biosynthesis</keyword>
<dbReference type="EMBL" id="AUZY01000007">
    <property type="protein sequence ID" value="EQD79825.1"/>
    <property type="molecule type" value="Genomic_DNA"/>
</dbReference>
<dbReference type="EC" id="4.2.3.4" evidence="4"/>
<evidence type="ECO:0000259" key="3">
    <source>
        <dbReference type="Pfam" id="PF26558"/>
    </source>
</evidence>
<comment type="caution">
    <text evidence="4">The sequence shown here is derived from an EMBL/GenBank/DDBJ whole genome shotgun (WGS) entry which is preliminary data.</text>
</comment>
<proteinExistence type="predicted"/>
<dbReference type="GO" id="GO:0008652">
    <property type="term" value="P:amino acid biosynthetic process"/>
    <property type="evidence" value="ECO:0007669"/>
    <property type="project" value="UniProtKB-KW"/>
</dbReference>
<feature type="domain" description="3-dehydroquinate synthase C-terminal" evidence="3">
    <location>
        <begin position="1"/>
        <end position="117"/>
    </location>
</feature>
<dbReference type="InterPro" id="IPR056179">
    <property type="entry name" value="DHQS_C"/>
</dbReference>
<keyword evidence="1" id="KW-0028">Amino-acid biosynthesis</keyword>
<keyword evidence="4" id="KW-0456">Lyase</keyword>
<reference evidence="4" key="1">
    <citation type="submission" date="2013-08" db="EMBL/GenBank/DDBJ databases">
        <authorList>
            <person name="Mendez C."/>
            <person name="Richter M."/>
            <person name="Ferrer M."/>
            <person name="Sanchez J."/>
        </authorList>
    </citation>
    <scope>NUCLEOTIDE SEQUENCE</scope>
</reference>
<accession>T1DCL2</accession>
<dbReference type="GO" id="GO:0003856">
    <property type="term" value="F:3-dehydroquinate synthase activity"/>
    <property type="evidence" value="ECO:0007669"/>
    <property type="project" value="UniProtKB-EC"/>
</dbReference>
<name>T1DCL2_9ZZZZ</name>
<dbReference type="InterPro" id="IPR002812">
    <property type="entry name" value="DHQS"/>
</dbReference>
<gene>
    <name evidence="4" type="ORF">B1B_00010</name>
</gene>
<evidence type="ECO:0000256" key="2">
    <source>
        <dbReference type="ARBA" id="ARBA00023141"/>
    </source>
</evidence>